<proteinExistence type="predicted"/>
<reference evidence="1" key="1">
    <citation type="journal article" date="2015" name="Proc. Natl. Acad. Sci. U.S.A.">
        <title>Networks of energetic and metabolic interactions define dynamics in microbial communities.</title>
        <authorList>
            <person name="Embree M."/>
            <person name="Liu J.K."/>
            <person name="Al-Bassam M.M."/>
            <person name="Zengler K."/>
        </authorList>
    </citation>
    <scope>NUCLEOTIDE SEQUENCE</scope>
</reference>
<comment type="caution">
    <text evidence="1">The sequence shown here is derived from an EMBL/GenBank/DDBJ whole genome shotgun (WGS) entry which is preliminary data.</text>
</comment>
<accession>A0A0W8G6D5</accession>
<evidence type="ECO:0008006" key="2">
    <source>
        <dbReference type="Google" id="ProtNLM"/>
    </source>
</evidence>
<sequence length="85" mass="9286">MPSYNLEILGLTLSFKTDAEPDRVEAARILVEERCKLLGSGGKALGKEKLLAFVALGLADDVLMSNQRLEDARERVTGLLKKIEG</sequence>
<dbReference type="InterPro" id="IPR036192">
    <property type="entry name" value="Cell_div_ZapA-like_sf"/>
</dbReference>
<gene>
    <name evidence="1" type="ORF">ASZ90_001531</name>
</gene>
<dbReference type="AlphaFoldDB" id="A0A0W8G6D5"/>
<dbReference type="InterPro" id="IPR007838">
    <property type="entry name" value="Cell_div_ZapA-like"/>
</dbReference>
<evidence type="ECO:0000313" key="1">
    <source>
        <dbReference type="EMBL" id="KUG28590.1"/>
    </source>
</evidence>
<protein>
    <recommendedName>
        <fullName evidence="2">Cell division protein ZapA</fullName>
    </recommendedName>
</protein>
<dbReference type="EMBL" id="LNQE01000203">
    <property type="protein sequence ID" value="KUG28590.1"/>
    <property type="molecule type" value="Genomic_DNA"/>
</dbReference>
<dbReference type="Pfam" id="PF05164">
    <property type="entry name" value="ZapA"/>
    <property type="match status" value="1"/>
</dbReference>
<name>A0A0W8G6D5_9ZZZZ</name>
<dbReference type="SUPFAM" id="SSF102829">
    <property type="entry name" value="Cell division protein ZapA-like"/>
    <property type="match status" value="1"/>
</dbReference>
<organism evidence="1">
    <name type="scientific">hydrocarbon metagenome</name>
    <dbReference type="NCBI Taxonomy" id="938273"/>
    <lineage>
        <taxon>unclassified sequences</taxon>
        <taxon>metagenomes</taxon>
        <taxon>ecological metagenomes</taxon>
    </lineage>
</organism>